<dbReference type="Proteomes" id="UP000185766">
    <property type="component" value="Unassembled WGS sequence"/>
</dbReference>
<dbReference type="RefSeq" id="WP_074870774.1">
    <property type="nucleotide sequence ID" value="NZ_FOAS01000030.1"/>
</dbReference>
<evidence type="ECO:0000313" key="1">
    <source>
        <dbReference type="EMBL" id="SEL83615.1"/>
    </source>
</evidence>
<dbReference type="EMBL" id="FOAS01000030">
    <property type="protein sequence ID" value="SEL83615.1"/>
    <property type="molecule type" value="Genomic_DNA"/>
</dbReference>
<keyword evidence="2" id="KW-1185">Reference proteome</keyword>
<gene>
    <name evidence="1" type="ORF">SAMN05216214_1303</name>
</gene>
<proteinExistence type="predicted"/>
<accession>A0A1H7TGB4</accession>
<sequence>MRSYDGVNYQYISDDAEKEKAIGIIANLIGFRPKTDRLAYSLSFYAGGIGVDDRLAVSCLFDISNWPAMVQRLRLKRVSEISDNPIWEEDFRWLIGAEETEGSLEEHSYRFINTEKHDFQYVADQQCEVFFSNESDVNSWCVVWRVNGHVNYLSFEQG</sequence>
<reference evidence="1 2" key="1">
    <citation type="submission" date="2016-10" db="EMBL/GenBank/DDBJ databases">
        <authorList>
            <person name="de Groot N.N."/>
        </authorList>
    </citation>
    <scope>NUCLEOTIDE SEQUENCE [LARGE SCALE GENOMIC DNA]</scope>
    <source>
        <strain evidence="1 2">JCM 19513</strain>
    </source>
</reference>
<protein>
    <submittedName>
        <fullName evidence="1">Uncharacterized protein</fullName>
    </submittedName>
</protein>
<evidence type="ECO:0000313" key="2">
    <source>
        <dbReference type="Proteomes" id="UP000185766"/>
    </source>
</evidence>
<name>A0A1H7TGB4_9GAMM</name>
<organism evidence="1 2">
    <name type="scientific">Atopomonas hussainii</name>
    <dbReference type="NCBI Taxonomy" id="1429083"/>
    <lineage>
        <taxon>Bacteria</taxon>
        <taxon>Pseudomonadati</taxon>
        <taxon>Pseudomonadota</taxon>
        <taxon>Gammaproteobacteria</taxon>
        <taxon>Pseudomonadales</taxon>
        <taxon>Pseudomonadaceae</taxon>
        <taxon>Atopomonas</taxon>
    </lineage>
</organism>
<dbReference type="AlphaFoldDB" id="A0A1H7TGB4"/>